<keyword evidence="13" id="KW-0520">NAD</keyword>
<evidence type="ECO:0000256" key="4">
    <source>
        <dbReference type="ARBA" id="ARBA00012944"/>
    </source>
</evidence>
<dbReference type="Pfam" id="PF00361">
    <property type="entry name" value="Proton_antipo_M"/>
    <property type="match status" value="1"/>
</dbReference>
<dbReference type="GO" id="GO:0006120">
    <property type="term" value="P:mitochondrial electron transport, NADH to ubiquinone"/>
    <property type="evidence" value="ECO:0007669"/>
    <property type="project" value="TreeGrafter"/>
</dbReference>
<evidence type="ECO:0000256" key="7">
    <source>
        <dbReference type="ARBA" id="ARBA00022660"/>
    </source>
</evidence>
<evidence type="ECO:0000256" key="9">
    <source>
        <dbReference type="ARBA" id="ARBA00022792"/>
    </source>
</evidence>
<keyword evidence="12 19" id="KW-1133">Transmembrane helix</keyword>
<keyword evidence="9" id="KW-0999">Mitochondrion inner membrane</keyword>
<comment type="similarity">
    <text evidence="3">Belongs to the complex I subunit 2 family.</text>
</comment>
<evidence type="ECO:0000259" key="20">
    <source>
        <dbReference type="Pfam" id="PF00361"/>
    </source>
</evidence>
<comment type="subcellular location">
    <subcellularLocation>
        <location evidence="2">Mitochondrion inner membrane</location>
        <topology evidence="2">Multi-pass membrane protein</topology>
    </subcellularLocation>
</comment>
<keyword evidence="7" id="KW-0679">Respiratory chain</keyword>
<evidence type="ECO:0000256" key="8">
    <source>
        <dbReference type="ARBA" id="ARBA00022692"/>
    </source>
</evidence>
<comment type="catalytic activity">
    <reaction evidence="18">
        <text>a ubiquinone + NADH + 5 H(+)(in) = a ubiquinol + NAD(+) + 4 H(+)(out)</text>
        <dbReference type="Rhea" id="RHEA:29091"/>
        <dbReference type="Rhea" id="RHEA-COMP:9565"/>
        <dbReference type="Rhea" id="RHEA-COMP:9566"/>
        <dbReference type="ChEBI" id="CHEBI:15378"/>
        <dbReference type="ChEBI" id="CHEBI:16389"/>
        <dbReference type="ChEBI" id="CHEBI:17976"/>
        <dbReference type="ChEBI" id="CHEBI:57540"/>
        <dbReference type="ChEBI" id="CHEBI:57945"/>
        <dbReference type="EC" id="7.1.1.2"/>
    </reaction>
</comment>
<evidence type="ECO:0000256" key="5">
    <source>
        <dbReference type="ARBA" id="ARBA00021008"/>
    </source>
</evidence>
<reference evidence="21" key="2">
    <citation type="submission" date="2021-01" db="EMBL/GenBank/DDBJ databases">
        <authorList>
            <person name="Hiruta S."/>
            <person name="Waki T."/>
            <person name="Shimano S."/>
        </authorList>
    </citation>
    <scope>NUCLEOTIDE SEQUENCE</scope>
    <source>
        <strain evidence="21">WasureSG01</strain>
    </source>
</reference>
<evidence type="ECO:0000256" key="12">
    <source>
        <dbReference type="ARBA" id="ARBA00022989"/>
    </source>
</evidence>
<evidence type="ECO:0000256" key="15">
    <source>
        <dbReference type="ARBA" id="ARBA00023128"/>
    </source>
</evidence>
<evidence type="ECO:0000256" key="11">
    <source>
        <dbReference type="ARBA" id="ARBA00022982"/>
    </source>
</evidence>
<evidence type="ECO:0000313" key="21">
    <source>
        <dbReference type="EMBL" id="BCR02905.1"/>
    </source>
</evidence>
<geneLocation type="mitochondrion" evidence="21"/>
<evidence type="ECO:0000256" key="17">
    <source>
        <dbReference type="ARBA" id="ARBA00031028"/>
    </source>
</evidence>
<dbReference type="EMBL" id="LC601992">
    <property type="protein sequence ID" value="BCR02905.1"/>
    <property type="molecule type" value="Genomic_DNA"/>
</dbReference>
<evidence type="ECO:0000256" key="18">
    <source>
        <dbReference type="ARBA" id="ARBA00049551"/>
    </source>
</evidence>
<proteinExistence type="inferred from homology"/>
<keyword evidence="11" id="KW-0249">Electron transport</keyword>
<comment type="function">
    <text evidence="1">Core subunit of the mitochondrial membrane respiratory chain NADH dehydrogenase (Complex I) that is believed to belong to the minimal assembly required for catalysis. Complex I functions in the transfer of electrons from NADH to the respiratory chain. The immediate electron acceptor for the enzyme is believed to be ubiquinone.</text>
</comment>
<dbReference type="AlphaFoldDB" id="A0A7R7UNG2"/>
<evidence type="ECO:0000256" key="13">
    <source>
        <dbReference type="ARBA" id="ARBA00023027"/>
    </source>
</evidence>
<keyword evidence="16 19" id="KW-0472">Membrane</keyword>
<evidence type="ECO:0000256" key="14">
    <source>
        <dbReference type="ARBA" id="ARBA00023075"/>
    </source>
</evidence>
<dbReference type="InterPro" id="IPR050175">
    <property type="entry name" value="Complex_I_Subunit_2"/>
</dbReference>
<dbReference type="GO" id="GO:0008137">
    <property type="term" value="F:NADH dehydrogenase (ubiquinone) activity"/>
    <property type="evidence" value="ECO:0007669"/>
    <property type="project" value="UniProtKB-EC"/>
</dbReference>
<keyword evidence="14" id="KW-0830">Ubiquinone</keyword>
<dbReference type="EC" id="7.1.1.2" evidence="4"/>
<reference evidence="21" key="1">
    <citation type="submission" date="2021-01" db="EMBL/GenBank/DDBJ databases">
        <title>Complete mitochondrial genomes of snail mite Riccardoella tokyoensis and R. reaumuri (Acariformes: Prostigmata: Ereynetidae).</title>
        <authorList>
            <person name="Hiruta S.F."/>
            <person name="Waki T."/>
            <person name="Shimano S."/>
        </authorList>
    </citation>
    <scope>NUCLEOTIDE SEQUENCE</scope>
    <source>
        <strain evidence="21">WasureSG01</strain>
    </source>
</reference>
<feature type="domain" description="NADH:quinone oxidoreductase/Mrp antiporter transmembrane" evidence="20">
    <location>
        <begin position="22"/>
        <end position="270"/>
    </location>
</feature>
<evidence type="ECO:0000256" key="3">
    <source>
        <dbReference type="ARBA" id="ARBA00007012"/>
    </source>
</evidence>
<protein>
    <recommendedName>
        <fullName evidence="5">NADH-ubiquinone oxidoreductase chain 2</fullName>
        <ecNumber evidence="4">7.1.1.2</ecNumber>
    </recommendedName>
    <alternativeName>
        <fullName evidence="17">NADH dehydrogenase subunit 2</fullName>
    </alternativeName>
</protein>
<evidence type="ECO:0000256" key="1">
    <source>
        <dbReference type="ARBA" id="ARBA00003257"/>
    </source>
</evidence>
<evidence type="ECO:0000256" key="19">
    <source>
        <dbReference type="SAM" id="Phobius"/>
    </source>
</evidence>
<evidence type="ECO:0000256" key="2">
    <source>
        <dbReference type="ARBA" id="ARBA00004448"/>
    </source>
</evidence>
<gene>
    <name evidence="21" type="primary">ND2</name>
</gene>
<evidence type="ECO:0000256" key="6">
    <source>
        <dbReference type="ARBA" id="ARBA00022448"/>
    </source>
</evidence>
<evidence type="ECO:0000256" key="16">
    <source>
        <dbReference type="ARBA" id="ARBA00023136"/>
    </source>
</evidence>
<dbReference type="PANTHER" id="PTHR46552:SF1">
    <property type="entry name" value="NADH-UBIQUINONE OXIDOREDUCTASE CHAIN 2"/>
    <property type="match status" value="1"/>
</dbReference>
<name>A0A7R7UNG2_9ACAR</name>
<feature type="transmembrane region" description="Helical" evidence="19">
    <location>
        <begin position="268"/>
        <end position="291"/>
    </location>
</feature>
<evidence type="ECO:0000256" key="10">
    <source>
        <dbReference type="ARBA" id="ARBA00022967"/>
    </source>
</evidence>
<keyword evidence="10" id="KW-1278">Translocase</keyword>
<dbReference type="GO" id="GO:0005743">
    <property type="term" value="C:mitochondrial inner membrane"/>
    <property type="evidence" value="ECO:0007669"/>
    <property type="project" value="UniProtKB-SubCell"/>
</dbReference>
<keyword evidence="8 19" id="KW-0812">Transmembrane</keyword>
<dbReference type="PANTHER" id="PTHR46552">
    <property type="entry name" value="NADH-UBIQUINONE OXIDOREDUCTASE CHAIN 2"/>
    <property type="match status" value="1"/>
</dbReference>
<organism evidence="21">
    <name type="scientific">Riccardoella tokyoensis</name>
    <dbReference type="NCBI Taxonomy" id="2073164"/>
    <lineage>
        <taxon>Eukaryota</taxon>
        <taxon>Metazoa</taxon>
        <taxon>Ecdysozoa</taxon>
        <taxon>Arthropoda</taxon>
        <taxon>Chelicerata</taxon>
        <taxon>Arachnida</taxon>
        <taxon>Acari</taxon>
        <taxon>Acariformes</taxon>
        <taxon>Trombidiformes</taxon>
        <taxon>Prostigmata</taxon>
        <taxon>Eupodina</taxon>
        <taxon>Tydeoidea</taxon>
        <taxon>Ereynetidae</taxon>
        <taxon>Riccardoella</taxon>
    </lineage>
</organism>
<sequence>MKFYNFFILNFMLLSPLMMMSSNSFMMMWIMLEINSMSFIFLSSTEKSNKIKKENFIFMYIIQSISSMMIIIYIMNTNNLQLSMNNSSSMILLTALLMKMNMFPFHKWSIIIMKIMSLKNFMIYSSWQKIAPIFLLMKFNNLSMMMIMLMINAMIMTMLQFNMKMMKMLLIYSSMIHSSWMLMPIKFNSMNSMMYLIIYSMILMTLIMAMKKMNMWIFSMYFNNSFFTMMVMILSLAGIPPLTGFLLKWIMFNSLIEFYNNPMMLTTIMITLTMNFYIYSKFIFMNMFLIMNNMITNMNMHKNMYSYLTNLIMPMIFIAM</sequence>
<dbReference type="InterPro" id="IPR001750">
    <property type="entry name" value="ND/Mrp_TM"/>
</dbReference>
<accession>A0A7R7UNG2</accession>
<keyword evidence="6" id="KW-0813">Transport</keyword>
<keyword evidence="15 21" id="KW-0496">Mitochondrion</keyword>